<name>H2BV74_GILLR</name>
<dbReference type="AlphaFoldDB" id="H2BV74"/>
<dbReference type="Proteomes" id="UP000003844">
    <property type="component" value="Unassembled WGS sequence"/>
</dbReference>
<comment type="similarity">
    <text evidence="1">Belongs to the glycosyltransferase 10 family.</text>
</comment>
<dbReference type="GO" id="GO:0016020">
    <property type="term" value="C:membrane"/>
    <property type="evidence" value="ECO:0007669"/>
    <property type="project" value="InterPro"/>
</dbReference>
<dbReference type="InterPro" id="IPR055270">
    <property type="entry name" value="Glyco_tran_10_C"/>
</dbReference>
<reference evidence="6" key="1">
    <citation type="journal article" date="2012" name="Stand. Genomic Sci.">
        <title>Genome sequence of the Antarctic rhodopsins-containing flavobacterium Gillisia limnaea type strain (R-8282(T)).</title>
        <authorList>
            <person name="Riedel T."/>
            <person name="Held B."/>
            <person name="Nolan M."/>
            <person name="Lucas S."/>
            <person name="Lapidus A."/>
            <person name="Tice H."/>
            <person name="Del Rio T.G."/>
            <person name="Cheng J.F."/>
            <person name="Han C."/>
            <person name="Tapia R."/>
            <person name="Goodwin L.A."/>
            <person name="Pitluck S."/>
            <person name="Liolios K."/>
            <person name="Mavromatis K."/>
            <person name="Pagani I."/>
            <person name="Ivanova N."/>
            <person name="Mikhailova N."/>
            <person name="Pati A."/>
            <person name="Chen A."/>
            <person name="Palaniappan K."/>
            <person name="Land M."/>
            <person name="Rohde M."/>
            <person name="Tindall B.J."/>
            <person name="Detter J.C."/>
            <person name="Goker M."/>
            <person name="Bristow J."/>
            <person name="Eisen J.A."/>
            <person name="Markowitz V."/>
            <person name="Hugenholtz P."/>
            <person name="Kyrpides N.C."/>
            <person name="Klenk H.P."/>
            <person name="Woyke T."/>
        </authorList>
    </citation>
    <scope>NUCLEOTIDE SEQUENCE [LARGE SCALE GENOMIC DNA]</scope>
    <source>
        <strain evidence="6">DSM 15749 / LMG 21470 / R-8282</strain>
    </source>
</reference>
<dbReference type="eggNOG" id="COG0457">
    <property type="taxonomic scope" value="Bacteria"/>
</dbReference>
<dbReference type="OrthoDB" id="9791032at2"/>
<evidence type="ECO:0000313" key="6">
    <source>
        <dbReference type="Proteomes" id="UP000003844"/>
    </source>
</evidence>
<gene>
    <name evidence="5" type="ORF">Gilli_1063</name>
</gene>
<evidence type="ECO:0000313" key="5">
    <source>
        <dbReference type="EMBL" id="EHQ01739.1"/>
    </source>
</evidence>
<dbReference type="GO" id="GO:0046920">
    <property type="term" value="F:alpha-(1-&gt;3)-fucosyltransferase activity"/>
    <property type="evidence" value="ECO:0007669"/>
    <property type="project" value="TreeGrafter"/>
</dbReference>
<dbReference type="RefSeq" id="WP_006988061.1">
    <property type="nucleotide sequence ID" value="NZ_JH594606.1"/>
</dbReference>
<evidence type="ECO:0000256" key="2">
    <source>
        <dbReference type="ARBA" id="ARBA00022676"/>
    </source>
</evidence>
<organism evidence="5 6">
    <name type="scientific">Gillisia limnaea (strain DSM 15749 / LMG 21470 / R-8282)</name>
    <dbReference type="NCBI Taxonomy" id="865937"/>
    <lineage>
        <taxon>Bacteria</taxon>
        <taxon>Pseudomonadati</taxon>
        <taxon>Bacteroidota</taxon>
        <taxon>Flavobacteriia</taxon>
        <taxon>Flavobacteriales</taxon>
        <taxon>Flavobacteriaceae</taxon>
        <taxon>Gillisia</taxon>
    </lineage>
</organism>
<keyword evidence="3 5" id="KW-0808">Transferase</keyword>
<dbReference type="Pfam" id="PF00852">
    <property type="entry name" value="Glyco_transf_10"/>
    <property type="match status" value="1"/>
</dbReference>
<dbReference type="InterPro" id="IPR038577">
    <property type="entry name" value="GT10-like_C_sf"/>
</dbReference>
<keyword evidence="6" id="KW-1185">Reference proteome</keyword>
<accession>H2BV74</accession>
<proteinExistence type="inferred from homology"/>
<dbReference type="STRING" id="865937.Gilli_1063"/>
<protein>
    <submittedName>
        <fullName evidence="5">Glycosyl transferase</fullName>
    </submittedName>
</protein>
<dbReference type="HOGENOM" id="CLU_046692_0_0_10"/>
<evidence type="ECO:0000256" key="1">
    <source>
        <dbReference type="ARBA" id="ARBA00008919"/>
    </source>
</evidence>
<keyword evidence="2" id="KW-0328">Glycosyltransferase</keyword>
<dbReference type="InterPro" id="IPR001503">
    <property type="entry name" value="Glyco_trans_10"/>
</dbReference>
<evidence type="ECO:0000259" key="4">
    <source>
        <dbReference type="Pfam" id="PF00852"/>
    </source>
</evidence>
<evidence type="ECO:0000256" key="3">
    <source>
        <dbReference type="ARBA" id="ARBA00022679"/>
    </source>
</evidence>
<sequence length="315" mass="37314">MIKLFLIRSFVYTPFTQEADLKYLEKNGLGITDKITEADILISQNFKHLKPFIWRYLKTKNYLVWTLEPRFDITFSSNRKILMGLHNCYFMNIYTQDVFTSIFTFHSKNIKNKLSLLNSDFKFKQKKIVALMSYYKGIDSPLLMRDNKNIDLINLRSILALEGNNRGVLDVFGKGWPNNISKEDSRLGNWPKRKEEILRGYSFNLCFENTIAYNYVTEKIWDSIGNYCLPIYYGEGTNIYSVFPENSFLDYSEFDDSDSMFHFVENISKEEYTERMNKCITVYNSISQKNTHFERDEKRKSLDKIIEKCIAIEKK</sequence>
<dbReference type="PANTHER" id="PTHR11929:SF194">
    <property type="entry name" value="ALPHA-(1,3)-FUCOSYLTRANSFERASE 10"/>
    <property type="match status" value="1"/>
</dbReference>
<dbReference type="EMBL" id="JH594606">
    <property type="protein sequence ID" value="EHQ01739.1"/>
    <property type="molecule type" value="Genomic_DNA"/>
</dbReference>
<feature type="domain" description="Fucosyltransferase C-terminal" evidence="4">
    <location>
        <begin position="170"/>
        <end position="271"/>
    </location>
</feature>
<dbReference type="SUPFAM" id="SSF53756">
    <property type="entry name" value="UDP-Glycosyltransferase/glycogen phosphorylase"/>
    <property type="match status" value="1"/>
</dbReference>
<dbReference type="PANTHER" id="PTHR11929">
    <property type="entry name" value="ALPHA- 1,3 -FUCOSYLTRANSFERASE"/>
    <property type="match status" value="1"/>
</dbReference>
<dbReference type="Gene3D" id="3.40.50.11660">
    <property type="entry name" value="Glycosyl transferase family 10, C-terminal domain"/>
    <property type="match status" value="1"/>
</dbReference>